<dbReference type="PRINTS" id="PR00171">
    <property type="entry name" value="SUGRTRNSPORT"/>
</dbReference>
<keyword evidence="13" id="KW-1185">Reference proteome</keyword>
<dbReference type="InterPro" id="IPR005829">
    <property type="entry name" value="Sugar_transporter_CS"/>
</dbReference>
<dbReference type="PANTHER" id="PTHR48022">
    <property type="entry name" value="PLASTIDIC GLUCOSE TRANSPORTER 4"/>
    <property type="match status" value="1"/>
</dbReference>
<feature type="transmembrane region" description="Helical" evidence="10">
    <location>
        <begin position="424"/>
        <end position="444"/>
    </location>
</feature>
<keyword evidence="5 10" id="KW-1133">Transmembrane helix</keyword>
<feature type="transmembrane region" description="Helical" evidence="10">
    <location>
        <begin position="368"/>
        <end position="386"/>
    </location>
</feature>
<dbReference type="Pfam" id="PF00083">
    <property type="entry name" value="Sugar_tr"/>
    <property type="match status" value="1"/>
</dbReference>
<dbReference type="PANTHER" id="PTHR48022:SF14">
    <property type="entry name" value="MAJOR FACILITATOR SUPERFAMILY (MFS) PROFILE DOMAIN-CONTAINING PROTEIN-RELATED"/>
    <property type="match status" value="1"/>
</dbReference>
<evidence type="ECO:0000259" key="11">
    <source>
        <dbReference type="PROSITE" id="PS50850"/>
    </source>
</evidence>
<evidence type="ECO:0000313" key="12">
    <source>
        <dbReference type="EMBL" id="PWN86826.1"/>
    </source>
</evidence>
<evidence type="ECO:0000256" key="5">
    <source>
        <dbReference type="ARBA" id="ARBA00022989"/>
    </source>
</evidence>
<accession>A0A316YB23</accession>
<proteinExistence type="inferred from homology"/>
<protein>
    <submittedName>
        <fullName evidence="12">Putative MFS monosaccharide transporter</fullName>
    </submittedName>
</protein>
<feature type="transmembrane region" description="Helical" evidence="10">
    <location>
        <begin position="493"/>
        <end position="514"/>
    </location>
</feature>
<name>A0A316YB23_9BASI</name>
<evidence type="ECO:0000256" key="3">
    <source>
        <dbReference type="ARBA" id="ARBA00022448"/>
    </source>
</evidence>
<feature type="transmembrane region" description="Helical" evidence="10">
    <location>
        <begin position="218"/>
        <end position="241"/>
    </location>
</feature>
<evidence type="ECO:0000256" key="2">
    <source>
        <dbReference type="ARBA" id="ARBA00010992"/>
    </source>
</evidence>
<feature type="transmembrane region" description="Helical" evidence="10">
    <location>
        <begin position="329"/>
        <end position="348"/>
    </location>
</feature>
<dbReference type="PROSITE" id="PS00217">
    <property type="entry name" value="SUGAR_TRANSPORT_2"/>
    <property type="match status" value="1"/>
</dbReference>
<gene>
    <name evidence="12" type="ORF">FA10DRAFT_256712</name>
</gene>
<keyword evidence="3 8" id="KW-0813">Transport</keyword>
<dbReference type="AlphaFoldDB" id="A0A316YB23"/>
<comment type="catalytic activity">
    <reaction evidence="7">
        <text>myo-inositol(out) + H(+)(out) = myo-inositol(in) + H(+)(in)</text>
        <dbReference type="Rhea" id="RHEA:60364"/>
        <dbReference type="ChEBI" id="CHEBI:15378"/>
        <dbReference type="ChEBI" id="CHEBI:17268"/>
    </reaction>
</comment>
<organism evidence="12 13">
    <name type="scientific">Acaromyces ingoldii</name>
    <dbReference type="NCBI Taxonomy" id="215250"/>
    <lineage>
        <taxon>Eukaryota</taxon>
        <taxon>Fungi</taxon>
        <taxon>Dikarya</taxon>
        <taxon>Basidiomycota</taxon>
        <taxon>Ustilaginomycotina</taxon>
        <taxon>Exobasidiomycetes</taxon>
        <taxon>Exobasidiales</taxon>
        <taxon>Cryptobasidiaceae</taxon>
        <taxon>Acaromyces</taxon>
    </lineage>
</organism>
<dbReference type="InterPro" id="IPR020846">
    <property type="entry name" value="MFS_dom"/>
</dbReference>
<feature type="region of interest" description="Disordered" evidence="9">
    <location>
        <begin position="565"/>
        <end position="605"/>
    </location>
</feature>
<dbReference type="InterPro" id="IPR005828">
    <property type="entry name" value="MFS_sugar_transport-like"/>
</dbReference>
<dbReference type="PROSITE" id="PS00216">
    <property type="entry name" value="SUGAR_TRANSPORT_1"/>
    <property type="match status" value="1"/>
</dbReference>
<dbReference type="InterPro" id="IPR036259">
    <property type="entry name" value="MFS_trans_sf"/>
</dbReference>
<evidence type="ECO:0000256" key="7">
    <source>
        <dbReference type="ARBA" id="ARBA00049119"/>
    </source>
</evidence>
<dbReference type="RefSeq" id="XP_025374024.1">
    <property type="nucleotide sequence ID" value="XM_025519818.1"/>
</dbReference>
<comment type="subcellular location">
    <subcellularLocation>
        <location evidence="1">Membrane</location>
        <topology evidence="1">Multi-pass membrane protein</topology>
    </subcellularLocation>
</comment>
<evidence type="ECO:0000313" key="13">
    <source>
        <dbReference type="Proteomes" id="UP000245768"/>
    </source>
</evidence>
<dbReference type="InterPro" id="IPR003663">
    <property type="entry name" value="Sugar/inositol_transpt"/>
</dbReference>
<evidence type="ECO:0000256" key="6">
    <source>
        <dbReference type="ARBA" id="ARBA00023136"/>
    </source>
</evidence>
<dbReference type="STRING" id="215250.A0A316YB23"/>
<evidence type="ECO:0000256" key="1">
    <source>
        <dbReference type="ARBA" id="ARBA00004141"/>
    </source>
</evidence>
<dbReference type="Gene3D" id="1.20.1250.20">
    <property type="entry name" value="MFS general substrate transporter like domains"/>
    <property type="match status" value="1"/>
</dbReference>
<dbReference type="InParanoid" id="A0A316YB23"/>
<dbReference type="PROSITE" id="PS50850">
    <property type="entry name" value="MFS"/>
    <property type="match status" value="1"/>
</dbReference>
<dbReference type="GO" id="GO:0016020">
    <property type="term" value="C:membrane"/>
    <property type="evidence" value="ECO:0007669"/>
    <property type="project" value="UniProtKB-SubCell"/>
</dbReference>
<dbReference type="NCBIfam" id="TIGR00879">
    <property type="entry name" value="SP"/>
    <property type="match status" value="1"/>
</dbReference>
<feature type="transmembrane region" description="Helical" evidence="10">
    <location>
        <begin position="393"/>
        <end position="418"/>
    </location>
</feature>
<feature type="transmembrane region" description="Helical" evidence="10">
    <location>
        <begin position="49"/>
        <end position="76"/>
    </location>
</feature>
<feature type="transmembrane region" description="Helical" evidence="10">
    <location>
        <begin position="465"/>
        <end position="487"/>
    </location>
</feature>
<feature type="transmembrane region" description="Helical" evidence="10">
    <location>
        <begin position="96"/>
        <end position="117"/>
    </location>
</feature>
<keyword evidence="6 10" id="KW-0472">Membrane</keyword>
<evidence type="ECO:0000256" key="9">
    <source>
        <dbReference type="SAM" id="MobiDB-lite"/>
    </source>
</evidence>
<feature type="transmembrane region" description="Helical" evidence="10">
    <location>
        <begin position="129"/>
        <end position="148"/>
    </location>
</feature>
<sequence length="605" mass="65294">MDPLKIAHAEEKALDWPREAEVLARDPQQLEEAYRGGKSALRQVLQSPFVIVCAMAAAAGGFSFGFDQGVISIILVEPQFLAQFPLVDAAVSPSASFYKGLLTAMLEFGAFLGALQSGFVSDKFSRRRTLFNGVVWFVAGSVLQTTAFSYAQLVVGRLIGGVGIGTLAAVAPLYISELAPPNIRGTLLVMESFMIVLGVVVAYYVSFATRNMASDWSFRLPFLVQITPALVLAVLFFFLPYSPRWLVSKGRDAEALATLCRLRRLPRDSPFVLAELIAIKAESAVQYRAEAVRHPNVAGKPGLANELALEALRWKDMFSGAGIFKRTHIGLGLGFFQQFIGINALIYYGPSLFEAVGLDFSLQLTMSGVMNICQLVGVAPVFYLLDRVGRRPLVIYGGVCVCLSHAIIAALIGVYGLAWQRHEAAAWVCVAFIFVYMIAFGATWSPVPWALPAEIFPSTFRAKGTALATCSIWLNNFIIGLITPSLIGQVHGAGAFIFFAVFSAVGTVWCYAFVPETRGKSLEDMDKIFGDDSAVRDAAMREACMVDVLAEVRCLVSREGGTTCADGDRPNGGAARASDADSTTDKSLGKDEAKTDQVVVTTSDA</sequence>
<evidence type="ECO:0000256" key="10">
    <source>
        <dbReference type="SAM" id="Phobius"/>
    </source>
</evidence>
<feature type="domain" description="Major facilitator superfamily (MFS) profile" evidence="11">
    <location>
        <begin position="53"/>
        <end position="518"/>
    </location>
</feature>
<dbReference type="InterPro" id="IPR050360">
    <property type="entry name" value="MFS_Sugar_Transporters"/>
</dbReference>
<dbReference type="SUPFAM" id="SSF103473">
    <property type="entry name" value="MFS general substrate transporter"/>
    <property type="match status" value="1"/>
</dbReference>
<dbReference type="Proteomes" id="UP000245768">
    <property type="component" value="Unassembled WGS sequence"/>
</dbReference>
<feature type="transmembrane region" description="Helical" evidence="10">
    <location>
        <begin position="154"/>
        <end position="175"/>
    </location>
</feature>
<dbReference type="OrthoDB" id="8120565at2759"/>
<feature type="transmembrane region" description="Helical" evidence="10">
    <location>
        <begin position="187"/>
        <end position="206"/>
    </location>
</feature>
<dbReference type="EMBL" id="KZ819642">
    <property type="protein sequence ID" value="PWN86826.1"/>
    <property type="molecule type" value="Genomic_DNA"/>
</dbReference>
<evidence type="ECO:0000256" key="4">
    <source>
        <dbReference type="ARBA" id="ARBA00022692"/>
    </source>
</evidence>
<evidence type="ECO:0000256" key="8">
    <source>
        <dbReference type="RuleBase" id="RU003346"/>
    </source>
</evidence>
<keyword evidence="4 10" id="KW-0812">Transmembrane</keyword>
<dbReference type="FunFam" id="1.20.1250.20:FF:000026">
    <property type="entry name" value="MFS quinate transporter QutD"/>
    <property type="match status" value="1"/>
</dbReference>
<dbReference type="GeneID" id="37041734"/>
<reference evidence="12 13" key="1">
    <citation type="journal article" date="2018" name="Mol. Biol. Evol.">
        <title>Broad Genomic Sampling Reveals a Smut Pathogenic Ancestry of the Fungal Clade Ustilaginomycotina.</title>
        <authorList>
            <person name="Kijpornyongpan T."/>
            <person name="Mondo S.J."/>
            <person name="Barry K."/>
            <person name="Sandor L."/>
            <person name="Lee J."/>
            <person name="Lipzen A."/>
            <person name="Pangilinan J."/>
            <person name="LaButti K."/>
            <person name="Hainaut M."/>
            <person name="Henrissat B."/>
            <person name="Grigoriev I.V."/>
            <person name="Spatafora J.W."/>
            <person name="Aime M.C."/>
        </authorList>
    </citation>
    <scope>NUCLEOTIDE SEQUENCE [LARGE SCALE GENOMIC DNA]</scope>
    <source>
        <strain evidence="12 13">MCA 4198</strain>
    </source>
</reference>
<comment type="similarity">
    <text evidence="2 8">Belongs to the major facilitator superfamily. Sugar transporter (TC 2.A.1.1) family.</text>
</comment>
<feature type="compositionally biased region" description="Basic and acidic residues" evidence="9">
    <location>
        <begin position="583"/>
        <end position="595"/>
    </location>
</feature>
<dbReference type="GO" id="GO:0005351">
    <property type="term" value="F:carbohydrate:proton symporter activity"/>
    <property type="evidence" value="ECO:0007669"/>
    <property type="project" value="TreeGrafter"/>
</dbReference>